<dbReference type="AlphaFoldDB" id="A0AAE1L1L8"/>
<evidence type="ECO:0000313" key="1">
    <source>
        <dbReference type="EMBL" id="KAK3889615.1"/>
    </source>
</evidence>
<organism evidence="1 2">
    <name type="scientific">Petrolisthes cinctipes</name>
    <name type="common">Flat porcelain crab</name>
    <dbReference type="NCBI Taxonomy" id="88211"/>
    <lineage>
        <taxon>Eukaryota</taxon>
        <taxon>Metazoa</taxon>
        <taxon>Ecdysozoa</taxon>
        <taxon>Arthropoda</taxon>
        <taxon>Crustacea</taxon>
        <taxon>Multicrustacea</taxon>
        <taxon>Malacostraca</taxon>
        <taxon>Eumalacostraca</taxon>
        <taxon>Eucarida</taxon>
        <taxon>Decapoda</taxon>
        <taxon>Pleocyemata</taxon>
        <taxon>Anomura</taxon>
        <taxon>Galatheoidea</taxon>
        <taxon>Porcellanidae</taxon>
        <taxon>Petrolisthes</taxon>
    </lineage>
</organism>
<dbReference type="EMBL" id="JAWQEG010000472">
    <property type="protein sequence ID" value="KAK3889615.1"/>
    <property type="molecule type" value="Genomic_DNA"/>
</dbReference>
<sequence>MKWRPGVYEGDPSVVMMAGRHIPHPTPPEPIRPQLQMVAQGGGQYMEYGRSMARSQDDEQVNYFCQRPDNDFVYHPKGQQRWALGDDSVIDVSVGLIFCWTLRYYNQP</sequence>
<gene>
    <name evidence="1" type="ORF">Pcinc_006394</name>
</gene>
<keyword evidence="2" id="KW-1185">Reference proteome</keyword>
<proteinExistence type="predicted"/>
<name>A0AAE1L1L8_PETCI</name>
<comment type="caution">
    <text evidence="1">The sequence shown here is derived from an EMBL/GenBank/DDBJ whole genome shotgun (WGS) entry which is preliminary data.</text>
</comment>
<accession>A0AAE1L1L8</accession>
<protein>
    <submittedName>
        <fullName evidence="1">Uncharacterized protein</fullName>
    </submittedName>
</protein>
<reference evidence="1" key="1">
    <citation type="submission" date="2023-10" db="EMBL/GenBank/DDBJ databases">
        <title>Genome assemblies of two species of porcelain crab, Petrolisthes cinctipes and Petrolisthes manimaculis (Anomura: Porcellanidae).</title>
        <authorList>
            <person name="Angst P."/>
        </authorList>
    </citation>
    <scope>NUCLEOTIDE SEQUENCE</scope>
    <source>
        <strain evidence="1">PB745_01</strain>
        <tissue evidence="1">Gill</tissue>
    </source>
</reference>
<dbReference type="Proteomes" id="UP001286313">
    <property type="component" value="Unassembled WGS sequence"/>
</dbReference>
<evidence type="ECO:0000313" key="2">
    <source>
        <dbReference type="Proteomes" id="UP001286313"/>
    </source>
</evidence>